<dbReference type="RefSeq" id="WP_151934784.1">
    <property type="nucleotide sequence ID" value="NZ_JBCHGU010000012.1"/>
</dbReference>
<dbReference type="SUPFAM" id="SSF51445">
    <property type="entry name" value="(Trans)glycosidases"/>
    <property type="match status" value="1"/>
</dbReference>
<dbReference type="Pfam" id="PF14508">
    <property type="entry name" value="GH97_N"/>
    <property type="match status" value="1"/>
</dbReference>
<dbReference type="InterPro" id="IPR014718">
    <property type="entry name" value="GH-type_carb-bd"/>
</dbReference>
<feature type="chain" id="PRO_5029912251" evidence="4">
    <location>
        <begin position="20"/>
        <end position="638"/>
    </location>
</feature>
<dbReference type="InterPro" id="IPR052720">
    <property type="entry name" value="Glycosyl_hydrolase_97"/>
</dbReference>
<dbReference type="InterPro" id="IPR013785">
    <property type="entry name" value="Aldolase_TIM"/>
</dbReference>
<dbReference type="Pfam" id="PF10566">
    <property type="entry name" value="Glyco_hydro_97"/>
    <property type="match status" value="1"/>
</dbReference>
<dbReference type="Pfam" id="PF14509">
    <property type="entry name" value="GH97_C"/>
    <property type="match status" value="1"/>
</dbReference>
<keyword evidence="4" id="KW-0732">Signal</keyword>
<comment type="subunit">
    <text evidence="2">Monomer.</text>
</comment>
<proteinExistence type="predicted"/>
<evidence type="ECO:0000259" key="6">
    <source>
        <dbReference type="Pfam" id="PF14508"/>
    </source>
</evidence>
<dbReference type="InterPro" id="IPR029483">
    <property type="entry name" value="GH97_C"/>
</dbReference>
<dbReference type="PANTHER" id="PTHR35803">
    <property type="entry name" value="GLUCAN 1,4-ALPHA-GLUCOSIDASE SUSB-RELATED"/>
    <property type="match status" value="1"/>
</dbReference>
<evidence type="ECO:0000256" key="4">
    <source>
        <dbReference type="SAM" id="SignalP"/>
    </source>
</evidence>
<sequence length="638" mass="71940">MVKLVIFVLFTGLSSICFSQDEFIVCSPDKNLEVVIKRISKGEMVYSFKAGNKLIIDDSSLGFIDVNNDVSMPSSEWTVEGVYNHQVDTVWTPVWGKRAVVPEKYNELQIQLGTKSGSVDKMKIVTRVYNDGIAFRYEVPQDGGKMDNLSEITAFNFVGNNVAWFYNGERHNIGPERLTAIDGERLPVMTMKVADDLYLAVHEACLNEGEPLKLKSRKGECSITVSSGICSLYPDYKSAWRVVLCGKQPGDLIDSHLLELLNPEPAEEFDFSWVKPGIALWDWRINGAQWDNFTYTMSYPSWVKMIDFAAEQGFGYLVLDANWYGPEFEKGSDPVKGDKAKDVQRLIRYGKEKGVGVWLYLNDVAGRHFSLEETLKQYEEWGATGVKYGFMTGSAREKNLKTKHVTECCARHKLLVNFHDYPVHPYGQMRTWPNAVTREYCKAQLDGHEIFYPQTFVTSVFVNMIAGPIDMNNGMFDLRQGKTTRVDNNQEVPSTVVSEAARTLITFSGATVIPDIPEYYRKYPALLRFLSAQKMPWLESKTLSGEIGEYIVMMRQANNGTYLIGAATNEQSRVLHIPLSFLPQGKEFEVEIVEDGKDAHYLTNKETVRVSSKRVACDDILEVTLAPGGGACILIVQK</sequence>
<evidence type="ECO:0000256" key="1">
    <source>
        <dbReference type="ARBA" id="ARBA00001913"/>
    </source>
</evidence>
<dbReference type="InterPro" id="IPR019563">
    <property type="entry name" value="GH97_catalytic"/>
</dbReference>
<reference evidence="8 9" key="1">
    <citation type="journal article" date="2019" name="Nat. Med.">
        <title>A library of human gut bacterial isolates paired with longitudinal multiomics data enables mechanistic microbiome research.</title>
        <authorList>
            <person name="Poyet M."/>
            <person name="Groussin M."/>
            <person name="Gibbons S.M."/>
            <person name="Avila-Pacheco J."/>
            <person name="Jiang X."/>
            <person name="Kearney S.M."/>
            <person name="Perrotta A.R."/>
            <person name="Berdy B."/>
            <person name="Zhao S."/>
            <person name="Lieberman T.D."/>
            <person name="Swanson P.K."/>
            <person name="Smith M."/>
            <person name="Roesemann S."/>
            <person name="Alexander J.E."/>
            <person name="Rich S.A."/>
            <person name="Livny J."/>
            <person name="Vlamakis H."/>
            <person name="Clish C."/>
            <person name="Bullock K."/>
            <person name="Deik A."/>
            <person name="Scott J."/>
            <person name="Pierce K.A."/>
            <person name="Xavier R.J."/>
            <person name="Alm E.J."/>
        </authorList>
    </citation>
    <scope>NUCLEOTIDE SEQUENCE [LARGE SCALE GENOMIC DNA]</scope>
    <source>
        <strain evidence="8 9">BIOML-A58</strain>
    </source>
</reference>
<evidence type="ECO:0000259" key="7">
    <source>
        <dbReference type="Pfam" id="PF14509"/>
    </source>
</evidence>
<keyword evidence="3" id="KW-0106">Calcium</keyword>
<dbReference type="Gene3D" id="3.20.20.70">
    <property type="entry name" value="Aldolase class I"/>
    <property type="match status" value="1"/>
</dbReference>
<keyword evidence="8" id="KW-0378">Hydrolase</keyword>
<feature type="domain" description="Glycosyl-hydrolase 97 catalytic" evidence="5">
    <location>
        <begin position="285"/>
        <end position="439"/>
    </location>
</feature>
<evidence type="ECO:0000256" key="2">
    <source>
        <dbReference type="ARBA" id="ARBA00011245"/>
    </source>
</evidence>
<dbReference type="AlphaFoldDB" id="A0A7J5PWE4"/>
<dbReference type="GO" id="GO:0030246">
    <property type="term" value="F:carbohydrate binding"/>
    <property type="evidence" value="ECO:0007669"/>
    <property type="project" value="InterPro"/>
</dbReference>
<dbReference type="EMBL" id="WDED01000016">
    <property type="protein sequence ID" value="KAB6147361.1"/>
    <property type="molecule type" value="Genomic_DNA"/>
</dbReference>
<organism evidence="8 9">
    <name type="scientific">Bacteroides xylanisolvens</name>
    <dbReference type="NCBI Taxonomy" id="371601"/>
    <lineage>
        <taxon>Bacteria</taxon>
        <taxon>Pseudomonadati</taxon>
        <taxon>Bacteroidota</taxon>
        <taxon>Bacteroidia</taxon>
        <taxon>Bacteroidales</taxon>
        <taxon>Bacteroidaceae</taxon>
        <taxon>Bacteroides</taxon>
    </lineage>
</organism>
<dbReference type="InterPro" id="IPR029486">
    <property type="entry name" value="GH97_N"/>
</dbReference>
<feature type="signal peptide" evidence="4">
    <location>
        <begin position="1"/>
        <end position="19"/>
    </location>
</feature>
<dbReference type="Proteomes" id="UP000434604">
    <property type="component" value="Unassembled WGS sequence"/>
</dbReference>
<dbReference type="GO" id="GO:0016787">
    <property type="term" value="F:hydrolase activity"/>
    <property type="evidence" value="ECO:0007669"/>
    <property type="project" value="UniProtKB-KW"/>
</dbReference>
<feature type="domain" description="Glycosyl-hydrolase 97 C-terminal oligomerisation" evidence="7">
    <location>
        <begin position="537"/>
        <end position="635"/>
    </location>
</feature>
<name>A0A7J5PWE4_9BACE</name>
<evidence type="ECO:0000259" key="5">
    <source>
        <dbReference type="Pfam" id="PF10566"/>
    </source>
</evidence>
<feature type="domain" description="Glycosyl-hydrolase 97 N-terminal" evidence="6">
    <location>
        <begin position="25"/>
        <end position="262"/>
    </location>
</feature>
<gene>
    <name evidence="8" type="ORF">GA398_12130</name>
</gene>
<protein>
    <submittedName>
        <fullName evidence="8">Glycoside hydrolase family 97 protein</fullName>
    </submittedName>
</protein>
<evidence type="ECO:0000313" key="8">
    <source>
        <dbReference type="EMBL" id="KAB6147361.1"/>
    </source>
</evidence>
<dbReference type="InterPro" id="IPR017853">
    <property type="entry name" value="GH"/>
</dbReference>
<comment type="caution">
    <text evidence="8">The sequence shown here is derived from an EMBL/GenBank/DDBJ whole genome shotgun (WGS) entry which is preliminary data.</text>
</comment>
<accession>A0A7J5PWE4</accession>
<dbReference type="Gene3D" id="2.70.98.10">
    <property type="match status" value="1"/>
</dbReference>
<comment type="cofactor">
    <cofactor evidence="1">
        <name>Ca(2+)</name>
        <dbReference type="ChEBI" id="CHEBI:29108"/>
    </cofactor>
</comment>
<evidence type="ECO:0000313" key="9">
    <source>
        <dbReference type="Proteomes" id="UP000434604"/>
    </source>
</evidence>
<evidence type="ECO:0000256" key="3">
    <source>
        <dbReference type="ARBA" id="ARBA00022837"/>
    </source>
</evidence>